<evidence type="ECO:0000313" key="3">
    <source>
        <dbReference type="Proteomes" id="UP000541535"/>
    </source>
</evidence>
<proteinExistence type="predicted"/>
<keyword evidence="1" id="KW-1133">Transmembrane helix</keyword>
<dbReference type="Proteomes" id="UP000541535">
    <property type="component" value="Unassembled WGS sequence"/>
</dbReference>
<evidence type="ECO:0000313" key="2">
    <source>
        <dbReference type="EMBL" id="MBB3122474.1"/>
    </source>
</evidence>
<dbReference type="AlphaFoldDB" id="A0A7W5BG27"/>
<sequence>MDTKEPVRMVVKRIISMLWLIAIIVPIAKPKNSVKVNFIISPEDDMREILFLIYCLLMACSVEANAVSLSGRPTDDSVCDLSPMTNYHLTRKIFVPSGTMNVSDIYGRLALMFVVKECKNSQILVLHSEFGESEDERAFRVVTSELCSVANVQRESTATSEYPYSFQVKCRISKIQEATSRLAIAEREKNLETIIAENAPTVRERDESTDQPTSINKDCGKLGYGAVVLGLGGRCTR</sequence>
<reference evidence="2 3" key="1">
    <citation type="submission" date="2020-08" db="EMBL/GenBank/DDBJ databases">
        <title>Genomic Encyclopedia of Type Strains, Phase III (KMG-III): the genomes of soil and plant-associated and newly described type strains.</title>
        <authorList>
            <person name="Whitman W."/>
        </authorList>
    </citation>
    <scope>NUCLEOTIDE SEQUENCE [LARGE SCALE GENOMIC DNA]</scope>
    <source>
        <strain evidence="2 3">CECT 8897</strain>
    </source>
</reference>
<gene>
    <name evidence="2" type="ORF">FHS03_005575</name>
</gene>
<comment type="caution">
    <text evidence="2">The sequence shown here is derived from an EMBL/GenBank/DDBJ whole genome shotgun (WGS) entry which is preliminary data.</text>
</comment>
<name>A0A7W5BG27_9BURK</name>
<evidence type="ECO:0000256" key="1">
    <source>
        <dbReference type="SAM" id="Phobius"/>
    </source>
</evidence>
<dbReference type="EMBL" id="JACHXD010000037">
    <property type="protein sequence ID" value="MBB3122474.1"/>
    <property type="molecule type" value="Genomic_DNA"/>
</dbReference>
<dbReference type="RefSeq" id="WP_183444130.1">
    <property type="nucleotide sequence ID" value="NZ_JACHXD010000037.1"/>
</dbReference>
<keyword evidence="1" id="KW-0472">Membrane</keyword>
<keyword evidence="1" id="KW-0812">Transmembrane</keyword>
<organism evidence="2 3">
    <name type="scientific">Pseudoduganella violacea</name>
    <dbReference type="NCBI Taxonomy" id="1715466"/>
    <lineage>
        <taxon>Bacteria</taxon>
        <taxon>Pseudomonadati</taxon>
        <taxon>Pseudomonadota</taxon>
        <taxon>Betaproteobacteria</taxon>
        <taxon>Burkholderiales</taxon>
        <taxon>Oxalobacteraceae</taxon>
        <taxon>Telluria group</taxon>
        <taxon>Pseudoduganella</taxon>
    </lineage>
</organism>
<protein>
    <submittedName>
        <fullName evidence="2">Uncharacterized protein</fullName>
    </submittedName>
</protein>
<feature type="transmembrane region" description="Helical" evidence="1">
    <location>
        <begin position="6"/>
        <end position="28"/>
    </location>
</feature>
<accession>A0A7W5BG27</accession>
<keyword evidence="3" id="KW-1185">Reference proteome</keyword>